<evidence type="ECO:0000313" key="8">
    <source>
        <dbReference type="EMBL" id="OCH84919.1"/>
    </source>
</evidence>
<dbReference type="AlphaFoldDB" id="A0A8E2AKA1"/>
<accession>A0A8E2AKA1</accession>
<comment type="similarity">
    <text evidence="1">Belongs to the TfdA dioxygenase family.</text>
</comment>
<reference evidence="8 9" key="1">
    <citation type="submission" date="2016-07" db="EMBL/GenBank/DDBJ databases">
        <title>Draft genome of the white-rot fungus Obba rivulosa 3A-2.</title>
        <authorList>
            <consortium name="DOE Joint Genome Institute"/>
            <person name="Miettinen O."/>
            <person name="Riley R."/>
            <person name="Acob R."/>
            <person name="Barry K."/>
            <person name="Cullen D."/>
            <person name="De Vries R."/>
            <person name="Hainaut M."/>
            <person name="Hatakka A."/>
            <person name="Henrissat B."/>
            <person name="Hilden K."/>
            <person name="Kuo R."/>
            <person name="Labutti K."/>
            <person name="Lipzen A."/>
            <person name="Makela M.R."/>
            <person name="Sandor L."/>
            <person name="Spatafora J.W."/>
            <person name="Grigoriev I.V."/>
            <person name="Hibbett D.S."/>
        </authorList>
    </citation>
    <scope>NUCLEOTIDE SEQUENCE [LARGE SCALE GENOMIC DNA]</scope>
    <source>
        <strain evidence="8 9">3A-2</strain>
    </source>
</reference>
<dbReference type="InterPro" id="IPR042098">
    <property type="entry name" value="TauD-like_sf"/>
</dbReference>
<keyword evidence="3" id="KW-0223">Dioxygenase</keyword>
<dbReference type="GO" id="GO:0016706">
    <property type="term" value="F:2-oxoglutarate-dependent dioxygenase activity"/>
    <property type="evidence" value="ECO:0007669"/>
    <property type="project" value="TreeGrafter"/>
</dbReference>
<dbReference type="EMBL" id="KV722622">
    <property type="protein sequence ID" value="OCH84919.1"/>
    <property type="molecule type" value="Genomic_DNA"/>
</dbReference>
<dbReference type="Proteomes" id="UP000250043">
    <property type="component" value="Unassembled WGS sequence"/>
</dbReference>
<gene>
    <name evidence="8" type="ORF">OBBRIDRAFT_763658</name>
</gene>
<organism evidence="8 9">
    <name type="scientific">Obba rivulosa</name>
    <dbReference type="NCBI Taxonomy" id="1052685"/>
    <lineage>
        <taxon>Eukaryota</taxon>
        <taxon>Fungi</taxon>
        <taxon>Dikarya</taxon>
        <taxon>Basidiomycota</taxon>
        <taxon>Agaricomycotina</taxon>
        <taxon>Agaricomycetes</taxon>
        <taxon>Polyporales</taxon>
        <taxon>Gelatoporiaceae</taxon>
        <taxon>Obba</taxon>
    </lineage>
</organism>
<protein>
    <submittedName>
        <fullName evidence="8">TauD-domain-containing protein</fullName>
    </submittedName>
</protein>
<dbReference type="PANTHER" id="PTHR30468">
    <property type="entry name" value="ALPHA-KETOGLUTARATE-DEPENDENT SULFONATE DIOXYGENASE"/>
    <property type="match status" value="1"/>
</dbReference>
<dbReference type="FunFam" id="3.60.130.10:FF:000003">
    <property type="entry name" value="Alpha-ketoglutarate-dependent taurine dioxygenase"/>
    <property type="match status" value="1"/>
</dbReference>
<evidence type="ECO:0000256" key="5">
    <source>
        <dbReference type="ARBA" id="ARBA00023004"/>
    </source>
</evidence>
<keyword evidence="9" id="KW-1185">Reference proteome</keyword>
<feature type="domain" description="TauD/TfdA-like" evidence="7">
    <location>
        <begin position="83"/>
        <end position="348"/>
    </location>
</feature>
<feature type="region of interest" description="Disordered" evidence="6">
    <location>
        <begin position="376"/>
        <end position="396"/>
    </location>
</feature>
<dbReference type="InterPro" id="IPR051323">
    <property type="entry name" value="AtsK-like"/>
</dbReference>
<keyword evidence="5" id="KW-0408">Iron</keyword>
<dbReference type="GO" id="GO:0005737">
    <property type="term" value="C:cytoplasm"/>
    <property type="evidence" value="ECO:0007669"/>
    <property type="project" value="TreeGrafter"/>
</dbReference>
<dbReference type="InterPro" id="IPR003819">
    <property type="entry name" value="TauD/TfdA-like"/>
</dbReference>
<evidence type="ECO:0000256" key="4">
    <source>
        <dbReference type="ARBA" id="ARBA00023002"/>
    </source>
</evidence>
<dbReference type="Pfam" id="PF02668">
    <property type="entry name" value="TauD"/>
    <property type="match status" value="1"/>
</dbReference>
<dbReference type="GO" id="GO:0046872">
    <property type="term" value="F:metal ion binding"/>
    <property type="evidence" value="ECO:0007669"/>
    <property type="project" value="UniProtKB-KW"/>
</dbReference>
<keyword evidence="4" id="KW-0560">Oxidoreductase</keyword>
<evidence type="ECO:0000256" key="6">
    <source>
        <dbReference type="SAM" id="MobiDB-lite"/>
    </source>
</evidence>
<name>A0A8E2AKA1_9APHY</name>
<sequence length="396" mass="44293">MAPVATSVYAEDAASKRPVKLFNPFYTPEYDNDEANDNNYEYAQYTPHWPDVKWEPLGEQPVTERALFADPSKKNLFSAASSVQYLTPAIGTEIGGIDLRQLTDQQKDELALLVAERGVVFFRDQEISIREQLELARHFGPLHKHATTPVPREPGLEEVHVVYTDGKRRPDTNAFSKVDLWHTDVSYELQPPSTTSLKVITTPPYGGDTLWSSGYALYSSLSPGFQKYLEGLTALHSAVDQADGSRAAGHTVRREAIETVHPVVRVHPATGWKSIYVNPGFTRSILGVPKAESDVILNFLFNQIAVNVDFQVRFHWTPNAIAFWDNRIVTHSATFDFWPHPRHALRATPHGERPISVTAYESQGKTAKDRQVELLEQEGLSAQTANGPSKARGYND</sequence>
<evidence type="ECO:0000256" key="1">
    <source>
        <dbReference type="ARBA" id="ARBA00005896"/>
    </source>
</evidence>
<evidence type="ECO:0000256" key="3">
    <source>
        <dbReference type="ARBA" id="ARBA00022964"/>
    </source>
</evidence>
<keyword evidence="2" id="KW-0479">Metal-binding</keyword>
<dbReference type="Gene3D" id="3.60.130.10">
    <property type="entry name" value="Clavaminate synthase-like"/>
    <property type="match status" value="1"/>
</dbReference>
<dbReference type="SUPFAM" id="SSF51197">
    <property type="entry name" value="Clavaminate synthase-like"/>
    <property type="match status" value="1"/>
</dbReference>
<evidence type="ECO:0000259" key="7">
    <source>
        <dbReference type="Pfam" id="PF02668"/>
    </source>
</evidence>
<dbReference type="PANTHER" id="PTHR30468:SF31">
    <property type="entry name" value="ALPHA-KETOGLUTARATE-DEPENDENT SULFONATE DIOXYGENASE-RELATED"/>
    <property type="match status" value="1"/>
</dbReference>
<proteinExistence type="inferred from homology"/>
<evidence type="ECO:0000256" key="2">
    <source>
        <dbReference type="ARBA" id="ARBA00022723"/>
    </source>
</evidence>
<dbReference type="OrthoDB" id="10257314at2759"/>
<evidence type="ECO:0000313" key="9">
    <source>
        <dbReference type="Proteomes" id="UP000250043"/>
    </source>
</evidence>